<reference evidence="3" key="1">
    <citation type="submission" date="2014-09" db="EMBL/GenBank/DDBJ databases">
        <authorList>
            <person name="Sharma Rahul"/>
            <person name="Thines Marco"/>
        </authorList>
    </citation>
    <scope>NUCLEOTIDE SEQUENCE [LARGE SCALE GENOMIC DNA]</scope>
</reference>
<dbReference type="Proteomes" id="UP000054928">
    <property type="component" value="Unassembled WGS sequence"/>
</dbReference>
<dbReference type="GO" id="GO:0005634">
    <property type="term" value="C:nucleus"/>
    <property type="evidence" value="ECO:0007669"/>
    <property type="project" value="TreeGrafter"/>
</dbReference>
<dbReference type="Gene3D" id="3.80.10.10">
    <property type="entry name" value="Ribonuclease Inhibitor"/>
    <property type="match status" value="1"/>
</dbReference>
<feature type="compositionally biased region" description="Basic and acidic residues" evidence="1">
    <location>
        <begin position="1489"/>
        <end position="1501"/>
    </location>
</feature>
<dbReference type="InterPro" id="IPR032675">
    <property type="entry name" value="LRR_dom_sf"/>
</dbReference>
<dbReference type="PANTHER" id="PTHR21563:SF3">
    <property type="entry name" value="ZINC FINGER C3H1 DOMAIN-CONTAINING PROTEIN"/>
    <property type="match status" value="1"/>
</dbReference>
<dbReference type="InterPro" id="IPR001611">
    <property type="entry name" value="Leu-rich_rpt"/>
</dbReference>
<proteinExistence type="predicted"/>
<evidence type="ECO:0000313" key="3">
    <source>
        <dbReference type="Proteomes" id="UP000054928"/>
    </source>
</evidence>
<accession>A0A0P1A718</accession>
<dbReference type="RefSeq" id="XP_024572474.1">
    <property type="nucleotide sequence ID" value="XM_024716124.1"/>
</dbReference>
<dbReference type="PANTHER" id="PTHR21563">
    <property type="entry name" value="ZINC FINGER C3H1 DOMAIN-CONTAINING PROTEIN"/>
    <property type="match status" value="1"/>
</dbReference>
<feature type="compositionally biased region" description="Polar residues" evidence="1">
    <location>
        <begin position="1510"/>
        <end position="1534"/>
    </location>
</feature>
<dbReference type="OrthoDB" id="1922977at2759"/>
<feature type="region of interest" description="Disordered" evidence="1">
    <location>
        <begin position="57"/>
        <end position="90"/>
    </location>
</feature>
<dbReference type="EMBL" id="CCYD01000109">
    <property type="protein sequence ID" value="CEG36105.1"/>
    <property type="molecule type" value="Genomic_DNA"/>
</dbReference>
<evidence type="ECO:0000313" key="2">
    <source>
        <dbReference type="EMBL" id="CEG36105.1"/>
    </source>
</evidence>
<dbReference type="GeneID" id="36395479"/>
<dbReference type="GO" id="GO:0000178">
    <property type="term" value="C:exosome (RNase complex)"/>
    <property type="evidence" value="ECO:0007669"/>
    <property type="project" value="TreeGrafter"/>
</dbReference>
<evidence type="ECO:0000256" key="1">
    <source>
        <dbReference type="SAM" id="MobiDB-lite"/>
    </source>
</evidence>
<dbReference type="InterPro" id="IPR039278">
    <property type="entry name" value="Red1"/>
</dbReference>
<dbReference type="OMA" id="LCHYELN"/>
<feature type="compositionally biased region" description="Basic and acidic residues" evidence="1">
    <location>
        <begin position="122"/>
        <end position="138"/>
    </location>
</feature>
<sequence length="1791" mass="203016">MQEIGTGAEVSVNSKQRAAKRLREVYEERKIWIVKREELLKRKTELLKLLQLQDYSNRNIEQDKPQQGLEKAKSSKEKDDEEIREKNVEDMARKKELRDLQKQQAAATLLAHRLKQLLAKRKREDKETNGRPRKKTEVSSENVVKTQAFASEMHLFAPAPNLNVGTTELAKAACFRIMTRYLVQTGKMIPRPTLDQAFKTYTGKTLEELVDWSSLEHCLTPLVAGDKQDLSILARKPYVCWQPGRQSLKMPTFISSDSVRIQKMIKLEQDVVASMCESLKVVDQTISSAIRRRQQRLFFCALDNFVTTTSPAMLLSFFIMDTRKQTRVFYRSYTQFANILEKADIWLSEQAELSDSNSSLLPRFDGQTGFRDSRDRSMFSKYAKPFSVEKDSVARQLKGAAQHYFRSKTIDPMKVMCRYELNGVCYDKNCTNYHQRDYDSNDGPRNIVKEGFDEHNDDASCTVERMDDIDQLLMSFAVFRDKVMKKWPLISTIRTLSKTVIPINDGISIASGLHLSNDTDSAISTTDKSFENDNGDFIALDSQEELPCVGDARYFDEIGSRKLYGEVLQAKVNDDPTATDAWLQLAIFQLDLVIEMSDDAVKLSDDDYLRQQLIFLCKELNFKQHNSPLRIWAVEEANLKHSLHTLSRALEVEANAYCEALWLLYLHLCKQITSRQTEIDMVEQSVQFLPNSHALWLRYISTYDFESVSVAESIHWRLLEHIARAHSNEIGPETSRLTSKDVSILITAITFHLCIKLCHAGACSRVLRLLSALLQLDDQSQEFSWCNAVRDQMQHNEVILICIVLAHFLLFHEIPDLIEHWVAASNLECIPIEGLAYAAGSLRDRGCDFEVDVFSRALTCYELALHTFQIESNLVHNAGNVILSNWMLLLALQRDEKRNKSLSAFFDKHLATIQQFSGATCTAAKLMVSEMNTGHEAQQLMLTMMNKSSETRFPEALHHYLFTCHQLPVLADALSKTIPYVMERLADLLDVNIDDDYTSSIHDTSKLRESRALNDLLKVLLEAWMDQLALLRQETAQHNLDDVSCANIYVALDICHLMGKFIGTSAAVDAIQNILSSPRFKLLPYEARQLAWVQRFIYQAELLQQEASKSVSWRINQAILIQIFRKYMLEMSVESEMLCQVSRRIEISIAKNSIEDAVRDCLNPERRQLFTYNKTLELLRLCSAAIAGPDKAAFYASFTDLFTLSPEFSLSFSDIATHEWELLAARTSLRKCLSGAKTQHSQVLQALVAVELRLHNMKAISSLLNSEIQINPLLLEPWRLAVALEIMVGEISDERSQILADEIEKRQLVFTCNTFGDSQLLGGNRVSWRNSTKDTSLSLRGLGLKYVPTAVLLCKELISLDVSGNELLELPIGLQYLTNLQQLNASENTLLEFPAGIQSLVKLKELRLAHNNISTFSLPVLPRLKKIDIRWNRATQLPVSNIVALTNLKVFQAEENLFSMNDLSMISSLLSSREDVVSPKVVSKTPKSHAKERNKENKDDSAMEQLAHDNVTTSTFGEGTNQTRCSSNKTPSMTDSLHATLATTDDDGDQNMTREYTNSASISKNLGSETMMNPQKVSVTNKSKDNEDYIIVDDECDVLPISNEFPEYQSMGQDKPVLACDNSVMASTLVNSAAERATELQRVKLTDDNNDNTNTHDRHNVDVRNNLMTGSGEMNNISLNNIEVATSTVIREQFSLDAAKLAREKLATYMNVNRIDNRAEVRSRNPTLWREFLAANLPINLGLPACRMCFAPHHGTNQRLNSIVLCVNCLTEATMLLKERKEQCEGAGTNV</sequence>
<dbReference type="SUPFAM" id="SSF52058">
    <property type="entry name" value="L domain-like"/>
    <property type="match status" value="1"/>
</dbReference>
<feature type="region of interest" description="Disordered" evidence="1">
    <location>
        <begin position="1477"/>
        <end position="1534"/>
    </location>
</feature>
<protein>
    <submittedName>
        <fullName evidence="2">Serine/threonine phosphatase 2C containing leucine-rich repeats, similar to SCN circadian oscillatory protein (SCOP)</fullName>
    </submittedName>
</protein>
<feature type="compositionally biased region" description="Basic and acidic residues" evidence="1">
    <location>
        <begin position="60"/>
        <end position="90"/>
    </location>
</feature>
<dbReference type="PROSITE" id="PS51450">
    <property type="entry name" value="LRR"/>
    <property type="match status" value="1"/>
</dbReference>
<organism evidence="2 3">
    <name type="scientific">Plasmopara halstedii</name>
    <name type="common">Downy mildew of sunflower</name>
    <dbReference type="NCBI Taxonomy" id="4781"/>
    <lineage>
        <taxon>Eukaryota</taxon>
        <taxon>Sar</taxon>
        <taxon>Stramenopiles</taxon>
        <taxon>Oomycota</taxon>
        <taxon>Peronosporomycetes</taxon>
        <taxon>Peronosporales</taxon>
        <taxon>Peronosporaceae</taxon>
        <taxon>Plasmopara</taxon>
    </lineage>
</organism>
<keyword evidence="3" id="KW-1185">Reference proteome</keyword>
<name>A0A0P1A718_PLAHL</name>
<feature type="region of interest" description="Disordered" evidence="1">
    <location>
        <begin position="120"/>
        <end position="141"/>
    </location>
</feature>